<feature type="signal peptide" evidence="1">
    <location>
        <begin position="1"/>
        <end position="25"/>
    </location>
</feature>
<dbReference type="Proteomes" id="UP000309061">
    <property type="component" value="Chromosome"/>
</dbReference>
<keyword evidence="1" id="KW-0732">Signal</keyword>
<dbReference type="AlphaFoldDB" id="A0A6B8KKJ7"/>
<name>A0A6B8KKJ7_9HYPH</name>
<sequence length="164" mass="16324">MIARHKIATIYGLACALAASAQALAQSANPAAPLASLPLPTQPATSVAEITGTIQAAATVSANPGIPNGTAVYYTLSASVPDPSFSNSRSASGNATVSNGIISISANLPYDMLVSSSSDKIVFTLQLTATVLGTPALTFSTSFNSAFAPPANGTTTSLSFSGTI</sequence>
<evidence type="ECO:0000256" key="1">
    <source>
        <dbReference type="SAM" id="SignalP"/>
    </source>
</evidence>
<organism evidence="2 3">
    <name type="scientific">Methylocystis heyeri</name>
    <dbReference type="NCBI Taxonomy" id="391905"/>
    <lineage>
        <taxon>Bacteria</taxon>
        <taxon>Pseudomonadati</taxon>
        <taxon>Pseudomonadota</taxon>
        <taxon>Alphaproteobacteria</taxon>
        <taxon>Hyphomicrobiales</taxon>
        <taxon>Methylocystaceae</taxon>
        <taxon>Methylocystis</taxon>
    </lineage>
</organism>
<reference evidence="2 3" key="1">
    <citation type="submission" date="2019-11" db="EMBL/GenBank/DDBJ databases">
        <title>The genome sequence of Methylocystis heyeri.</title>
        <authorList>
            <person name="Oshkin I.Y."/>
            <person name="Miroshnikov K."/>
            <person name="Dedysh S.N."/>
        </authorList>
    </citation>
    <scope>NUCLEOTIDE SEQUENCE [LARGE SCALE GENOMIC DNA]</scope>
    <source>
        <strain evidence="2 3">H2</strain>
    </source>
</reference>
<gene>
    <name evidence="2" type="ORF">H2LOC_018150</name>
</gene>
<evidence type="ECO:0000313" key="3">
    <source>
        <dbReference type="Proteomes" id="UP000309061"/>
    </source>
</evidence>
<accession>A0A6B8KKJ7</accession>
<dbReference type="KEGG" id="mhey:H2LOC_018150"/>
<dbReference type="RefSeq" id="WP_136497308.1">
    <property type="nucleotide sequence ID" value="NZ_CP046052.1"/>
</dbReference>
<proteinExistence type="predicted"/>
<protein>
    <submittedName>
        <fullName evidence="2">Uncharacterized protein</fullName>
    </submittedName>
</protein>
<feature type="chain" id="PRO_5025511154" evidence="1">
    <location>
        <begin position="26"/>
        <end position="164"/>
    </location>
</feature>
<dbReference type="EMBL" id="CP046052">
    <property type="protein sequence ID" value="QGM47455.1"/>
    <property type="molecule type" value="Genomic_DNA"/>
</dbReference>
<keyword evidence="3" id="KW-1185">Reference proteome</keyword>
<evidence type="ECO:0000313" key="2">
    <source>
        <dbReference type="EMBL" id="QGM47455.1"/>
    </source>
</evidence>